<dbReference type="PROSITE" id="PS51257">
    <property type="entry name" value="PROKAR_LIPOPROTEIN"/>
    <property type="match status" value="1"/>
</dbReference>
<dbReference type="Proteomes" id="UP000031631">
    <property type="component" value="Chromosome"/>
</dbReference>
<dbReference type="AlphaFoldDB" id="A0A7U6GKR5"/>
<evidence type="ECO:0000313" key="2">
    <source>
        <dbReference type="Proteomes" id="UP000031631"/>
    </source>
</evidence>
<proteinExistence type="predicted"/>
<reference evidence="1 2" key="1">
    <citation type="journal article" date="2014" name="PLoS ONE">
        <title>Physiological and genomic features of a novel sulfur-oxidizing gammaproteobacterium belonging to a previously uncultivated symbiotic lineage isolated from a hydrothermal vent.</title>
        <authorList>
            <person name="Nunoura T."/>
            <person name="Takaki Y."/>
            <person name="Kazama H."/>
            <person name="Kakuta J."/>
            <person name="Shimamura S."/>
            <person name="Makita H."/>
            <person name="Hirai M."/>
            <person name="Miyazaki M."/>
            <person name="Takai K."/>
        </authorList>
    </citation>
    <scope>NUCLEOTIDE SEQUENCE [LARGE SCALE GENOMIC DNA]</scope>
    <source>
        <strain evidence="1 2">Hiromi1</strain>
    </source>
</reference>
<name>A0A7U6GKR5_9GAMM</name>
<organism evidence="1 2">
    <name type="scientific">Thiolapillus brandeum</name>
    <dbReference type="NCBI Taxonomy" id="1076588"/>
    <lineage>
        <taxon>Bacteria</taxon>
        <taxon>Pseudomonadati</taxon>
        <taxon>Pseudomonadota</taxon>
        <taxon>Gammaproteobacteria</taxon>
        <taxon>Chromatiales</taxon>
        <taxon>Sedimenticolaceae</taxon>
        <taxon>Thiolapillus</taxon>
    </lineage>
</organism>
<evidence type="ECO:0000313" key="1">
    <source>
        <dbReference type="EMBL" id="BAO45393.1"/>
    </source>
</evidence>
<dbReference type="RefSeq" id="WP_144375375.1">
    <property type="nucleotide sequence ID" value="NZ_AP012273.1"/>
</dbReference>
<dbReference type="KEGG" id="tbn:TBH_C2484"/>
<accession>A0A7U6GKR5</accession>
<sequence length="135" mass="15794">MKMFFLGLLLALSLGGCETMENANKKTKMDFDLKLYGHEVRWGEIEALPSYLKPDMIEEQPQVAEQPGNIRVTEYEVLVSPHMIGEEKNKAAQTVRINYIFRDRQVVRSLIDKQKWEYDAEAKKWYRANPIPVFK</sequence>
<protein>
    <submittedName>
        <fullName evidence="1">Uncharacterized protein</fullName>
    </submittedName>
</protein>
<dbReference type="EMBL" id="AP012273">
    <property type="protein sequence ID" value="BAO45393.1"/>
    <property type="molecule type" value="Genomic_DNA"/>
</dbReference>
<gene>
    <name evidence="1" type="ORF">TBH_C2484</name>
</gene>
<keyword evidence="2" id="KW-1185">Reference proteome</keyword>
<dbReference type="OrthoDB" id="6196416at2"/>